<dbReference type="Gene3D" id="3.90.1570.10">
    <property type="entry name" value="tt1808, chain A"/>
    <property type="match status" value="1"/>
</dbReference>
<dbReference type="PANTHER" id="PTHR35400">
    <property type="entry name" value="SLR1083 PROTEIN"/>
    <property type="match status" value="1"/>
</dbReference>
<accession>A0AB39MRC9</accession>
<evidence type="ECO:0000313" key="2">
    <source>
        <dbReference type="EMBL" id="XDQ07611.1"/>
    </source>
</evidence>
<dbReference type="EMBL" id="CP163431">
    <property type="protein sequence ID" value="XDQ07611.1"/>
    <property type="molecule type" value="Genomic_DNA"/>
</dbReference>
<dbReference type="Pfam" id="PF05685">
    <property type="entry name" value="Uma2"/>
    <property type="match status" value="1"/>
</dbReference>
<proteinExistence type="predicted"/>
<keyword evidence="2" id="KW-0540">Nuclease</keyword>
<dbReference type="RefSeq" id="WP_369192382.1">
    <property type="nucleotide sequence ID" value="NZ_CP163431.1"/>
</dbReference>
<dbReference type="InterPro" id="IPR011335">
    <property type="entry name" value="Restrct_endonuc-II-like"/>
</dbReference>
<name>A0AB39MRC9_9ACTN</name>
<dbReference type="SUPFAM" id="SSF52980">
    <property type="entry name" value="Restriction endonuclease-like"/>
    <property type="match status" value="1"/>
</dbReference>
<reference evidence="2" key="1">
    <citation type="submission" date="2024-07" db="EMBL/GenBank/DDBJ databases">
        <authorList>
            <person name="Yu S.T."/>
        </authorList>
    </citation>
    <scope>NUCLEOTIDE SEQUENCE</scope>
    <source>
        <strain evidence="2">R08</strain>
    </source>
</reference>
<gene>
    <name evidence="2" type="ORF">AB5J58_48865</name>
</gene>
<organism evidence="2">
    <name type="scientific">Streptomyces sp. R08</name>
    <dbReference type="NCBI Taxonomy" id="3238624"/>
    <lineage>
        <taxon>Bacteria</taxon>
        <taxon>Bacillati</taxon>
        <taxon>Actinomycetota</taxon>
        <taxon>Actinomycetes</taxon>
        <taxon>Kitasatosporales</taxon>
        <taxon>Streptomycetaceae</taxon>
        <taxon>Streptomyces</taxon>
    </lineage>
</organism>
<dbReference type="CDD" id="cd06260">
    <property type="entry name" value="DUF820-like"/>
    <property type="match status" value="1"/>
</dbReference>
<keyword evidence="2" id="KW-0255">Endonuclease</keyword>
<dbReference type="AlphaFoldDB" id="A0AB39MRC9"/>
<sequence>MAEQSVYGHLREFREAFDKPEPLAWPEISHGQLLMMSPKKQHQLVAHRLRTQLEPQLGTDLILIPGTDMEDAALGILRIPDLVVIDEEEATADSDAIDPRRCHLVIEIVSRSNPGNDYEGKLRDYPAMGVPHYLIVDPRDGTAVHHWAPTRRTGEPAYDNRQHYTFGDTVTVTGWKIDTTALPRYSADAGR</sequence>
<dbReference type="InterPro" id="IPR008538">
    <property type="entry name" value="Uma2"/>
</dbReference>
<dbReference type="InterPro" id="IPR012296">
    <property type="entry name" value="Nuclease_put_TT1808"/>
</dbReference>
<protein>
    <submittedName>
        <fullName evidence="2">Uma2 family endonuclease</fullName>
    </submittedName>
</protein>
<feature type="domain" description="Putative restriction endonuclease" evidence="1">
    <location>
        <begin position="27"/>
        <end position="168"/>
    </location>
</feature>
<keyword evidence="2" id="KW-0378">Hydrolase</keyword>
<dbReference type="PANTHER" id="PTHR35400:SF3">
    <property type="entry name" value="SLL1072 PROTEIN"/>
    <property type="match status" value="1"/>
</dbReference>
<evidence type="ECO:0000259" key="1">
    <source>
        <dbReference type="Pfam" id="PF05685"/>
    </source>
</evidence>
<dbReference type="GO" id="GO:0004519">
    <property type="term" value="F:endonuclease activity"/>
    <property type="evidence" value="ECO:0007669"/>
    <property type="project" value="UniProtKB-KW"/>
</dbReference>